<dbReference type="Proteomes" id="UP001597178">
    <property type="component" value="Unassembled WGS sequence"/>
</dbReference>
<dbReference type="EMBL" id="JBHTNH010000014">
    <property type="protein sequence ID" value="MFD1361422.1"/>
    <property type="molecule type" value="Genomic_DNA"/>
</dbReference>
<comment type="caution">
    <text evidence="1">The sequence shown here is derived from an EMBL/GenBank/DDBJ whole genome shotgun (WGS) entry which is preliminary data.</text>
</comment>
<proteinExistence type="predicted"/>
<dbReference type="GO" id="GO:0016787">
    <property type="term" value="F:hydrolase activity"/>
    <property type="evidence" value="ECO:0007669"/>
    <property type="project" value="UniProtKB-KW"/>
</dbReference>
<accession>A0ABW3ZTK4</accession>
<keyword evidence="1" id="KW-0378">Hydrolase</keyword>
<evidence type="ECO:0000313" key="1">
    <source>
        <dbReference type="EMBL" id="MFD1361422.1"/>
    </source>
</evidence>
<dbReference type="RefSeq" id="WP_382398981.1">
    <property type="nucleotide sequence ID" value="NZ_JBHTNH010000014.1"/>
</dbReference>
<name>A0ABW3ZTK4_9BACI</name>
<organism evidence="1 2">
    <name type="scientific">Lentibacillus salinarum</name>
    <dbReference type="NCBI Taxonomy" id="446820"/>
    <lineage>
        <taxon>Bacteria</taxon>
        <taxon>Bacillati</taxon>
        <taxon>Bacillota</taxon>
        <taxon>Bacilli</taxon>
        <taxon>Bacillales</taxon>
        <taxon>Bacillaceae</taxon>
        <taxon>Lentibacillus</taxon>
    </lineage>
</organism>
<evidence type="ECO:0000313" key="2">
    <source>
        <dbReference type="Proteomes" id="UP001597178"/>
    </source>
</evidence>
<reference evidence="2" key="1">
    <citation type="journal article" date="2019" name="Int. J. Syst. Evol. Microbiol.">
        <title>The Global Catalogue of Microorganisms (GCM) 10K type strain sequencing project: providing services to taxonomists for standard genome sequencing and annotation.</title>
        <authorList>
            <consortium name="The Broad Institute Genomics Platform"/>
            <consortium name="The Broad Institute Genome Sequencing Center for Infectious Disease"/>
            <person name="Wu L."/>
            <person name="Ma J."/>
        </authorList>
    </citation>
    <scope>NUCLEOTIDE SEQUENCE [LARGE SCALE GENOMIC DNA]</scope>
    <source>
        <strain evidence="2">CCUG 54822</strain>
    </source>
</reference>
<keyword evidence="2" id="KW-1185">Reference proteome</keyword>
<sequence length="105" mass="12379">MKKKFYINTGSHEISQVRYDNNDAFVIYATEDEARQLRQRLDGMHISDRQAFWRAHVPIRPYHNDQPNDNYDAGITAAFQMIYELGDKETKKHIESMGVLTDNRM</sequence>
<gene>
    <name evidence="1" type="ORF">ACFQ4A_07115</name>
</gene>
<protein>
    <submittedName>
        <fullName evidence="1">Hydrolase</fullName>
    </submittedName>
</protein>